<feature type="transmembrane region" description="Helical" evidence="10">
    <location>
        <begin position="179"/>
        <end position="197"/>
    </location>
</feature>
<evidence type="ECO:0000256" key="1">
    <source>
        <dbReference type="ARBA" id="ARBA00004141"/>
    </source>
</evidence>
<evidence type="ECO:0000256" key="5">
    <source>
        <dbReference type="ARBA" id="ARBA00023136"/>
    </source>
</evidence>
<protein>
    <recommendedName>
        <fullName evidence="12">G-protein coupled receptors family 3 profile domain-containing protein</fullName>
    </recommendedName>
</protein>
<dbReference type="PROSITE" id="PS50259">
    <property type="entry name" value="G_PROTEIN_RECEP_F3_4"/>
    <property type="match status" value="1"/>
</dbReference>
<feature type="signal peptide" evidence="11">
    <location>
        <begin position="1"/>
        <end position="24"/>
    </location>
</feature>
<feature type="region of interest" description="Disordered" evidence="9">
    <location>
        <begin position="512"/>
        <end position="584"/>
    </location>
</feature>
<evidence type="ECO:0000256" key="9">
    <source>
        <dbReference type="SAM" id="MobiDB-lite"/>
    </source>
</evidence>
<feature type="transmembrane region" description="Helical" evidence="10">
    <location>
        <begin position="299"/>
        <end position="316"/>
    </location>
</feature>
<keyword evidence="14" id="KW-1185">Reference proteome</keyword>
<feature type="transmembrane region" description="Helical" evidence="10">
    <location>
        <begin position="218"/>
        <end position="238"/>
    </location>
</feature>
<feature type="transmembrane region" description="Helical" evidence="10">
    <location>
        <begin position="244"/>
        <end position="265"/>
    </location>
</feature>
<evidence type="ECO:0000256" key="6">
    <source>
        <dbReference type="ARBA" id="ARBA00023170"/>
    </source>
</evidence>
<evidence type="ECO:0000259" key="12">
    <source>
        <dbReference type="PROSITE" id="PS50259"/>
    </source>
</evidence>
<dbReference type="EMBL" id="ASPP01026787">
    <property type="protein sequence ID" value="ETO06797.1"/>
    <property type="molecule type" value="Genomic_DNA"/>
</dbReference>
<feature type="transmembrane region" description="Helical" evidence="10">
    <location>
        <begin position="394"/>
        <end position="411"/>
    </location>
</feature>
<feature type="transmembrane region" description="Helical" evidence="10">
    <location>
        <begin position="144"/>
        <end position="167"/>
    </location>
</feature>
<reference evidence="13 14" key="1">
    <citation type="journal article" date="2013" name="Curr. Biol.">
        <title>The Genome of the Foraminiferan Reticulomyxa filosa.</title>
        <authorList>
            <person name="Glockner G."/>
            <person name="Hulsmann N."/>
            <person name="Schleicher M."/>
            <person name="Noegel A.A."/>
            <person name="Eichinger L."/>
            <person name="Gallinger C."/>
            <person name="Pawlowski J."/>
            <person name="Sierra R."/>
            <person name="Euteneuer U."/>
            <person name="Pillet L."/>
            <person name="Moustafa A."/>
            <person name="Platzer M."/>
            <person name="Groth M."/>
            <person name="Szafranski K."/>
            <person name="Schliwa M."/>
        </authorList>
    </citation>
    <scope>NUCLEOTIDE SEQUENCE [LARGE SCALE GENOMIC DNA]</scope>
</reference>
<proteinExistence type="predicted"/>
<feature type="transmembrane region" description="Helical" evidence="10">
    <location>
        <begin position="368"/>
        <end position="388"/>
    </location>
</feature>
<dbReference type="PANTHER" id="PTHR10519">
    <property type="entry name" value="GABA-B RECEPTOR"/>
    <property type="match status" value="1"/>
</dbReference>
<keyword evidence="6" id="KW-0675">Receptor</keyword>
<feature type="transmembrane region" description="Helical" evidence="10">
    <location>
        <begin position="111"/>
        <end position="132"/>
    </location>
</feature>
<evidence type="ECO:0000256" key="4">
    <source>
        <dbReference type="ARBA" id="ARBA00023040"/>
    </source>
</evidence>
<keyword evidence="4" id="KW-0297">G-protein coupled receptor</keyword>
<organism evidence="13 14">
    <name type="scientific">Reticulomyxa filosa</name>
    <dbReference type="NCBI Taxonomy" id="46433"/>
    <lineage>
        <taxon>Eukaryota</taxon>
        <taxon>Sar</taxon>
        <taxon>Rhizaria</taxon>
        <taxon>Retaria</taxon>
        <taxon>Foraminifera</taxon>
        <taxon>Monothalamids</taxon>
        <taxon>Reticulomyxidae</taxon>
        <taxon>Reticulomyxa</taxon>
    </lineage>
</organism>
<keyword evidence="3 10" id="KW-1133">Transmembrane helix</keyword>
<keyword evidence="7" id="KW-0325">Glycoprotein</keyword>
<feature type="compositionally biased region" description="Low complexity" evidence="9">
    <location>
        <begin position="526"/>
        <end position="552"/>
    </location>
</feature>
<keyword evidence="2 10" id="KW-0812">Transmembrane</keyword>
<keyword evidence="8" id="KW-0807">Transducer</keyword>
<evidence type="ECO:0000256" key="10">
    <source>
        <dbReference type="SAM" id="Phobius"/>
    </source>
</evidence>
<evidence type="ECO:0000256" key="7">
    <source>
        <dbReference type="ARBA" id="ARBA00023180"/>
    </source>
</evidence>
<keyword evidence="11" id="KW-0732">Signal</keyword>
<evidence type="ECO:0000256" key="8">
    <source>
        <dbReference type="ARBA" id="ARBA00023224"/>
    </source>
</evidence>
<comment type="subcellular location">
    <subcellularLocation>
        <location evidence="1">Membrane</location>
        <topology evidence="1">Multi-pass membrane protein</topology>
    </subcellularLocation>
</comment>
<feature type="domain" description="G-protein coupled receptors family 3 profile" evidence="12">
    <location>
        <begin position="109"/>
        <end position="388"/>
    </location>
</feature>
<name>X6M073_RETFI</name>
<keyword evidence="5 10" id="KW-0472">Membrane</keyword>
<dbReference type="InterPro" id="IPR017978">
    <property type="entry name" value="GPCR_3_C"/>
</dbReference>
<feature type="transmembrane region" description="Helical" evidence="10">
    <location>
        <begin position="336"/>
        <end position="356"/>
    </location>
</feature>
<accession>X6M073</accession>
<feature type="chain" id="PRO_5004975052" description="G-protein coupled receptors family 3 profile domain-containing protein" evidence="11">
    <location>
        <begin position="25"/>
        <end position="584"/>
    </location>
</feature>
<comment type="caution">
    <text evidence="13">The sequence shown here is derived from an EMBL/GenBank/DDBJ whole genome shotgun (WGS) entry which is preliminary data.</text>
</comment>
<dbReference type="AlphaFoldDB" id="X6M073"/>
<dbReference type="Pfam" id="PF00003">
    <property type="entry name" value="7tm_3"/>
    <property type="match status" value="1"/>
</dbReference>
<evidence type="ECO:0000256" key="2">
    <source>
        <dbReference type="ARBA" id="ARBA00022692"/>
    </source>
</evidence>
<dbReference type="Proteomes" id="UP000023152">
    <property type="component" value="Unassembled WGS sequence"/>
</dbReference>
<dbReference type="GO" id="GO:0038039">
    <property type="term" value="C:G protein-coupled receptor heterodimeric complex"/>
    <property type="evidence" value="ECO:0007669"/>
    <property type="project" value="TreeGrafter"/>
</dbReference>
<evidence type="ECO:0000256" key="3">
    <source>
        <dbReference type="ARBA" id="ARBA00022989"/>
    </source>
</evidence>
<evidence type="ECO:0000256" key="11">
    <source>
        <dbReference type="SAM" id="SignalP"/>
    </source>
</evidence>
<dbReference type="GO" id="GO:0004965">
    <property type="term" value="F:G protein-coupled GABA receptor activity"/>
    <property type="evidence" value="ECO:0007669"/>
    <property type="project" value="InterPro"/>
</dbReference>
<evidence type="ECO:0000313" key="13">
    <source>
        <dbReference type="EMBL" id="ETO06797.1"/>
    </source>
</evidence>
<dbReference type="InterPro" id="IPR002455">
    <property type="entry name" value="GPCR3_GABA-B"/>
</dbReference>
<dbReference type="OrthoDB" id="2129233at2759"/>
<gene>
    <name evidence="13" type="ORF">RFI_30597</name>
</gene>
<dbReference type="PANTHER" id="PTHR10519:SF20">
    <property type="entry name" value="G-PROTEIN COUPLED RECEPTOR 156-RELATED"/>
    <property type="match status" value="1"/>
</dbReference>
<sequence>MAFMCKKIRAARKLLVFLIRVAMSVNPSLVCSSPYADDCSCSLANLTLTNSTFTRCFVEYVCAYNATTNQFCSGHGSCLFNESRCDCDSNYGLVDCSAQYETKEIASLIRYPLLVFGILFMVISLGLIQWVWKYRRTSEVKAMSITFTNLMLLGCALVSAGVVIIGSGYNFTNCILVEWFTFVGSTLVVACAGVKAFRIASVFNRKVMSGEDLTDKTLLKYLFGTNMVTVILLIIYTILNFTDGFLFCGFVGCGMVKIIVCLIALRNTLHRGAYFRKLNSNSLPLLKEHRCSHATYTSITYYVMVAYVFILLVAVLKYGNETQSVSNIFKETKCIYLGSNIGTVIIIAFGVVILFTKNYSAQIAVRGFGTLIVTVVVIILLFGCAIFIRFLYFIYLYMNIYIYLYGLYVCIRRESLNCFFFRNGYNRPKMRAVYNVSVLDKDGLTVEEKQMSTQYSTNIREKNSKEVMLVMNTLVAEMTWRLEHKIMSIELTTKNLETLMNLSQELTQLIETNAKGNKNNTKKDTNNNSSTNNANANTNNNNNNANNSGSNSPLQPMPSRSDITKEKSENDAGNETEMEMQTQL</sequence>
<evidence type="ECO:0000313" key="14">
    <source>
        <dbReference type="Proteomes" id="UP000023152"/>
    </source>
</evidence>